<dbReference type="PANTHER" id="PTHR30007:SF1">
    <property type="entry name" value="BLR1914 PROTEIN"/>
    <property type="match status" value="1"/>
</dbReference>
<feature type="domain" description="Transposase IS4-like" evidence="2">
    <location>
        <begin position="2"/>
        <end position="125"/>
    </location>
</feature>
<sequence length="166" mass="19465">MTTKIHAVVDALGNPLRFVLTGGQCHDSVTGYEMLKQMDLTKKQVLADRAYDTNRILNLLKEQSATSVIPSKKNRRKPRKWDKEIYKERHLIECFFNKVKNNRRLATRYDKLACTFRAFLSLASIMVWLAYQGILDICITSYNKQRNIFNVCCMREHIRVGWSLLY</sequence>
<evidence type="ECO:0000259" key="2">
    <source>
        <dbReference type="Pfam" id="PF01609"/>
    </source>
</evidence>
<dbReference type="GO" id="GO:0004803">
    <property type="term" value="F:transposase activity"/>
    <property type="evidence" value="ECO:0007669"/>
    <property type="project" value="InterPro"/>
</dbReference>
<name>I0BTC1_9BACL</name>
<accession>I0BTC1</accession>
<dbReference type="EMBL" id="CP003422">
    <property type="protein sequence ID" value="AFH65618.1"/>
    <property type="molecule type" value="Genomic_DNA"/>
</dbReference>
<dbReference type="AlphaFoldDB" id="I0BTC1"/>
<feature type="transmembrane region" description="Helical" evidence="1">
    <location>
        <begin position="112"/>
        <end position="131"/>
    </location>
</feature>
<evidence type="ECO:0000313" key="3">
    <source>
        <dbReference type="EMBL" id="AFH65618.1"/>
    </source>
</evidence>
<dbReference type="HOGENOM" id="CLU_055261_9_1_9"/>
<reference evidence="3 4" key="1">
    <citation type="submission" date="2013-06" db="EMBL/GenBank/DDBJ databases">
        <title>Complete genome sequence of Paenibacillus mucilaginosus K02.</title>
        <authorList>
            <person name="Xiao B."/>
            <person name="Sun L."/>
            <person name="Xiao L."/>
            <person name="Lian B."/>
        </authorList>
    </citation>
    <scope>NUCLEOTIDE SEQUENCE [LARGE SCALE GENOMIC DNA]</scope>
    <source>
        <strain evidence="3 4">K02</strain>
    </source>
</reference>
<dbReference type="GO" id="GO:0006313">
    <property type="term" value="P:DNA transposition"/>
    <property type="evidence" value="ECO:0007669"/>
    <property type="project" value="InterPro"/>
</dbReference>
<organism evidence="3 4">
    <name type="scientific">Paenibacillus mucilaginosus K02</name>
    <dbReference type="NCBI Taxonomy" id="997761"/>
    <lineage>
        <taxon>Bacteria</taxon>
        <taxon>Bacillati</taxon>
        <taxon>Bacillota</taxon>
        <taxon>Bacilli</taxon>
        <taxon>Bacillales</taxon>
        <taxon>Paenibacillaceae</taxon>
        <taxon>Paenibacillus</taxon>
    </lineage>
</organism>
<dbReference type="InterPro" id="IPR002559">
    <property type="entry name" value="Transposase_11"/>
</dbReference>
<dbReference type="PANTHER" id="PTHR30007">
    <property type="entry name" value="PHP DOMAIN PROTEIN"/>
    <property type="match status" value="1"/>
</dbReference>
<dbReference type="KEGG" id="pmw:B2K_33805"/>
<dbReference type="Pfam" id="PF01609">
    <property type="entry name" value="DDE_Tnp_1"/>
    <property type="match status" value="1"/>
</dbReference>
<evidence type="ECO:0000256" key="1">
    <source>
        <dbReference type="SAM" id="Phobius"/>
    </source>
</evidence>
<keyword evidence="1" id="KW-0812">Transmembrane</keyword>
<dbReference type="GO" id="GO:0003677">
    <property type="term" value="F:DNA binding"/>
    <property type="evidence" value="ECO:0007669"/>
    <property type="project" value="InterPro"/>
</dbReference>
<dbReference type="Proteomes" id="UP000007392">
    <property type="component" value="Chromosome"/>
</dbReference>
<keyword evidence="1" id="KW-0472">Membrane</keyword>
<protein>
    <submittedName>
        <fullName evidence="3">Transposase</fullName>
    </submittedName>
</protein>
<gene>
    <name evidence="3" type="ORF">B2K_33805</name>
</gene>
<proteinExistence type="predicted"/>
<dbReference type="NCBIfam" id="NF033580">
    <property type="entry name" value="transpos_IS5_3"/>
    <property type="match status" value="1"/>
</dbReference>
<keyword evidence="1" id="KW-1133">Transmembrane helix</keyword>
<evidence type="ECO:0000313" key="4">
    <source>
        <dbReference type="Proteomes" id="UP000007392"/>
    </source>
</evidence>